<evidence type="ECO:0000313" key="5">
    <source>
        <dbReference type="EMBL" id="MVA58124.1"/>
    </source>
</evidence>
<proteinExistence type="predicted"/>
<feature type="region of interest" description="Disordered" evidence="1">
    <location>
        <begin position="25"/>
        <end position="60"/>
    </location>
</feature>
<accession>A0A109D073</accession>
<protein>
    <submittedName>
        <fullName evidence="2">Uncharacterized protein</fullName>
    </submittedName>
</protein>
<evidence type="ECO:0000313" key="4">
    <source>
        <dbReference type="EMBL" id="MUZ60517.1"/>
    </source>
</evidence>
<comment type="caution">
    <text evidence="2">The sequence shown here is derived from an EMBL/GenBank/DDBJ whole genome shotgun (WGS) entry which is preliminary data.</text>
</comment>
<evidence type="ECO:0000313" key="8">
    <source>
        <dbReference type="Proteomes" id="UP000436911"/>
    </source>
</evidence>
<reference evidence="2 8" key="1">
    <citation type="submission" date="2018-08" db="EMBL/GenBank/DDBJ databases">
        <title>Genome sequencing of Agrobacterium vitis strain ICMP 10754.</title>
        <authorList>
            <person name="Visnovsky S.B."/>
            <person name="Pitman A.R."/>
        </authorList>
    </citation>
    <scope>NUCLEOTIDE SEQUENCE [LARGE SCALE GENOMIC DNA]</scope>
    <source>
        <strain evidence="2 8">ICMP 10754</strain>
    </source>
</reference>
<evidence type="ECO:0000313" key="2">
    <source>
        <dbReference type="EMBL" id="KAA3532145.1"/>
    </source>
</evidence>
<evidence type="ECO:0000313" key="7">
    <source>
        <dbReference type="Proteomes" id="UP000436692"/>
    </source>
</evidence>
<feature type="compositionally biased region" description="Basic and acidic residues" evidence="1">
    <location>
        <begin position="38"/>
        <end position="60"/>
    </location>
</feature>
<dbReference type="AlphaFoldDB" id="A0A109D073"/>
<reference evidence="7 9" key="3">
    <citation type="submission" date="2019-12" db="EMBL/GenBank/DDBJ databases">
        <title>Whole-genome sequencing of Allorhizobium vitis.</title>
        <authorList>
            <person name="Gan H.M."/>
            <person name="Szegedi E."/>
            <person name="Burr T."/>
            <person name="Savka M.A."/>
        </authorList>
    </citation>
    <scope>NUCLEOTIDE SEQUENCE [LARGE SCALE GENOMIC DNA]</scope>
    <source>
        <strain evidence="5 9">CG415</strain>
        <strain evidence="4 7">CG989</strain>
    </source>
</reference>
<dbReference type="EMBL" id="WPHU01000008">
    <property type="protein sequence ID" value="MVA58124.1"/>
    <property type="molecule type" value="Genomic_DNA"/>
</dbReference>
<reference evidence="3 6" key="2">
    <citation type="submission" date="2019-11" db="EMBL/GenBank/DDBJ databases">
        <title>Whole-genome sequencing of Allorhizobium vitis.</title>
        <authorList>
            <person name="Gan H.M."/>
            <person name="Savka M.A."/>
        </authorList>
    </citation>
    <scope>NUCLEOTIDE SEQUENCE [LARGE SCALE GENOMIC DNA]</scope>
    <source>
        <strain evidence="3 6">AB4</strain>
    </source>
</reference>
<dbReference type="Proteomes" id="UP000436692">
    <property type="component" value="Unassembled WGS sequence"/>
</dbReference>
<evidence type="ECO:0000256" key="1">
    <source>
        <dbReference type="SAM" id="MobiDB-lite"/>
    </source>
</evidence>
<gene>
    <name evidence="3" type="ORF">BBI04_012700</name>
    <name evidence="2" type="ORF">DXT89_02000</name>
    <name evidence="5" type="ORF">GOZ88_18635</name>
    <name evidence="4" type="ORF">GOZ95_24110</name>
</gene>
<name>A0A109D073_AGRVI</name>
<evidence type="ECO:0000313" key="6">
    <source>
        <dbReference type="Proteomes" id="UP000175993"/>
    </source>
</evidence>
<dbReference type="Proteomes" id="UP000175993">
    <property type="component" value="Unassembled WGS sequence"/>
</dbReference>
<evidence type="ECO:0000313" key="3">
    <source>
        <dbReference type="EMBL" id="MUP05661.1"/>
    </source>
</evidence>
<dbReference type="RefSeq" id="WP_060715971.1">
    <property type="nucleotide sequence ID" value="NZ_CP055265.1"/>
</dbReference>
<dbReference type="EMBL" id="QUSG01000001">
    <property type="protein sequence ID" value="KAA3532145.1"/>
    <property type="molecule type" value="Genomic_DNA"/>
</dbReference>
<sequence>MSLQFSANGQQGAVTDFTAALRRRVEEAASRAAAKRQSASEEPKGEKIGETSDDHAQSGQ</sequence>
<evidence type="ECO:0000313" key="9">
    <source>
        <dbReference type="Proteomes" id="UP000440716"/>
    </source>
</evidence>
<organism evidence="2 8">
    <name type="scientific">Agrobacterium vitis</name>
    <name type="common">Rhizobium vitis</name>
    <dbReference type="NCBI Taxonomy" id="373"/>
    <lineage>
        <taxon>Bacteria</taxon>
        <taxon>Pseudomonadati</taxon>
        <taxon>Pseudomonadota</taxon>
        <taxon>Alphaproteobacteria</taxon>
        <taxon>Hyphomicrobiales</taxon>
        <taxon>Rhizobiaceae</taxon>
        <taxon>Rhizobium/Agrobacterium group</taxon>
        <taxon>Agrobacterium</taxon>
    </lineage>
</organism>
<dbReference type="GeneID" id="60682046"/>
<dbReference type="EMBL" id="MBEV02000006">
    <property type="protein sequence ID" value="MUP05661.1"/>
    <property type="molecule type" value="Genomic_DNA"/>
</dbReference>
<dbReference type="Proteomes" id="UP000440716">
    <property type="component" value="Unassembled WGS sequence"/>
</dbReference>
<dbReference type="EMBL" id="WPHM01000017">
    <property type="protein sequence ID" value="MUZ60517.1"/>
    <property type="molecule type" value="Genomic_DNA"/>
</dbReference>
<dbReference type="Proteomes" id="UP000436911">
    <property type="component" value="Unassembled WGS sequence"/>
</dbReference>